<reference evidence="1" key="2">
    <citation type="submission" date="2020-09" db="EMBL/GenBank/DDBJ databases">
        <authorList>
            <person name="Sun Q."/>
            <person name="Kim S."/>
        </authorList>
    </citation>
    <scope>NUCLEOTIDE SEQUENCE</scope>
    <source>
        <strain evidence="1">KCTC 23310</strain>
    </source>
</reference>
<dbReference type="SUPFAM" id="SSF51120">
    <property type="entry name" value="beta-Roll"/>
    <property type="match status" value="1"/>
</dbReference>
<dbReference type="InterPro" id="IPR018511">
    <property type="entry name" value="Hemolysin-typ_Ca-bd_CS"/>
</dbReference>
<dbReference type="RefSeq" id="WP_189409512.1">
    <property type="nucleotide sequence ID" value="NZ_BMYJ01000001.1"/>
</dbReference>
<dbReference type="GO" id="GO:0005509">
    <property type="term" value="F:calcium ion binding"/>
    <property type="evidence" value="ECO:0007669"/>
    <property type="project" value="InterPro"/>
</dbReference>
<protein>
    <recommendedName>
        <fullName evidence="3">Calcium-binding protein</fullName>
    </recommendedName>
</protein>
<gene>
    <name evidence="1" type="ORF">GCM10007315_01500</name>
</gene>
<dbReference type="PROSITE" id="PS00330">
    <property type="entry name" value="HEMOLYSIN_CALCIUM"/>
    <property type="match status" value="1"/>
</dbReference>
<dbReference type="AlphaFoldDB" id="A0A918WGC6"/>
<name>A0A918WGC6_9RHOB</name>
<dbReference type="InterPro" id="IPR011049">
    <property type="entry name" value="Serralysin-like_metalloprot_C"/>
</dbReference>
<dbReference type="PRINTS" id="PR00313">
    <property type="entry name" value="CABNDNGRPT"/>
</dbReference>
<keyword evidence="2" id="KW-1185">Reference proteome</keyword>
<reference evidence="1" key="1">
    <citation type="journal article" date="2014" name="Int. J. Syst. Evol. Microbiol.">
        <title>Complete genome sequence of Corynebacterium casei LMG S-19264T (=DSM 44701T), isolated from a smear-ripened cheese.</title>
        <authorList>
            <consortium name="US DOE Joint Genome Institute (JGI-PGF)"/>
            <person name="Walter F."/>
            <person name="Albersmeier A."/>
            <person name="Kalinowski J."/>
            <person name="Ruckert C."/>
        </authorList>
    </citation>
    <scope>NUCLEOTIDE SEQUENCE</scope>
    <source>
        <strain evidence="1">KCTC 23310</strain>
    </source>
</reference>
<comment type="caution">
    <text evidence="1">The sequence shown here is derived from an EMBL/GenBank/DDBJ whole genome shotgun (WGS) entry which is preliminary data.</text>
</comment>
<accession>A0A918WGC6</accession>
<evidence type="ECO:0008006" key="3">
    <source>
        <dbReference type="Google" id="ProtNLM"/>
    </source>
</evidence>
<evidence type="ECO:0000313" key="1">
    <source>
        <dbReference type="EMBL" id="GHC44069.1"/>
    </source>
</evidence>
<organism evidence="1 2">
    <name type="scientific">Neogemmobacter tilapiae</name>
    <dbReference type="NCBI Taxonomy" id="875041"/>
    <lineage>
        <taxon>Bacteria</taxon>
        <taxon>Pseudomonadati</taxon>
        <taxon>Pseudomonadota</taxon>
        <taxon>Alphaproteobacteria</taxon>
        <taxon>Rhodobacterales</taxon>
        <taxon>Paracoccaceae</taxon>
        <taxon>Neogemmobacter</taxon>
    </lineage>
</organism>
<evidence type="ECO:0000313" key="2">
    <source>
        <dbReference type="Proteomes" id="UP000638981"/>
    </source>
</evidence>
<proteinExistence type="predicted"/>
<dbReference type="InterPro" id="IPR001343">
    <property type="entry name" value="Hemolysn_Ca-bd"/>
</dbReference>
<dbReference type="EMBL" id="BMYJ01000001">
    <property type="protein sequence ID" value="GHC44069.1"/>
    <property type="molecule type" value="Genomic_DNA"/>
</dbReference>
<sequence length="184" mass="19636">MGKDKISGFENVFGSYGHDKISGTAGANHFQTATGNDTLIGRGGNDFLVADAGADLLNGGKGWDIFVLGDDDQRDILKYNAMNESNANPTIMLMNLDNVIQFQATGPGFDKFDFAAIDARAGTTANETFTFRANGAFRSQGGEIRLEVVDGSTIIYLDNDNDVAAEMVIYVTGATGLTIDNFIL</sequence>
<dbReference type="Proteomes" id="UP000638981">
    <property type="component" value="Unassembled WGS sequence"/>
</dbReference>
<dbReference type="Pfam" id="PF00353">
    <property type="entry name" value="HemolysinCabind"/>
    <property type="match status" value="1"/>
</dbReference>
<dbReference type="Gene3D" id="2.150.10.10">
    <property type="entry name" value="Serralysin-like metalloprotease, C-terminal"/>
    <property type="match status" value="1"/>
</dbReference>